<reference evidence="2" key="1">
    <citation type="submission" date="2020-08" db="EMBL/GenBank/DDBJ databases">
        <title>Multicomponent nature underlies the extraordinary mechanical properties of spider dragline silk.</title>
        <authorList>
            <person name="Kono N."/>
            <person name="Nakamura H."/>
            <person name="Mori M."/>
            <person name="Yoshida Y."/>
            <person name="Ohtoshi R."/>
            <person name="Malay A.D."/>
            <person name="Moran D.A.P."/>
            <person name="Tomita M."/>
            <person name="Numata K."/>
            <person name="Arakawa K."/>
        </authorList>
    </citation>
    <scope>NUCLEOTIDE SEQUENCE</scope>
</reference>
<dbReference type="AlphaFoldDB" id="A0A8X6RLY3"/>
<dbReference type="InterPro" id="IPR025476">
    <property type="entry name" value="Helitron_helicase-like"/>
</dbReference>
<evidence type="ECO:0000313" key="2">
    <source>
        <dbReference type="EMBL" id="GFX97841.1"/>
    </source>
</evidence>
<feature type="domain" description="Helitron helicase-like" evidence="1">
    <location>
        <begin position="1"/>
        <end position="76"/>
    </location>
</feature>
<sequence>MYVKNETERLLYIRLNQTELRSEQYIHLRDAIVNDGNVNPNELERMAILPSTFTASPRHMHEYAQDAMTYVRAYGRQICSSPLHVIQHGMKFKNFY</sequence>
<accession>A0A8X6RLY3</accession>
<comment type="caution">
    <text evidence="2">The sequence shown here is derived from an EMBL/GenBank/DDBJ whole genome shotgun (WGS) entry which is preliminary data.</text>
</comment>
<protein>
    <submittedName>
        <fullName evidence="2">Helitron_like_N domain-containing protein</fullName>
    </submittedName>
</protein>
<dbReference type="EMBL" id="BMAU01021201">
    <property type="protein sequence ID" value="GFX97841.1"/>
    <property type="molecule type" value="Genomic_DNA"/>
</dbReference>
<gene>
    <name evidence="2" type="primary">ORF183876</name>
    <name evidence="2" type="ORF">TNCV_4904921</name>
</gene>
<keyword evidence="3" id="KW-1185">Reference proteome</keyword>
<evidence type="ECO:0000259" key="1">
    <source>
        <dbReference type="Pfam" id="PF14214"/>
    </source>
</evidence>
<evidence type="ECO:0000313" key="3">
    <source>
        <dbReference type="Proteomes" id="UP000887159"/>
    </source>
</evidence>
<name>A0A8X6RLY3_TRICX</name>
<dbReference type="Proteomes" id="UP000887159">
    <property type="component" value="Unassembled WGS sequence"/>
</dbReference>
<dbReference type="Pfam" id="PF14214">
    <property type="entry name" value="Helitron_like_N"/>
    <property type="match status" value="1"/>
</dbReference>
<proteinExistence type="predicted"/>
<organism evidence="2 3">
    <name type="scientific">Trichonephila clavipes</name>
    <name type="common">Golden silk orbweaver</name>
    <name type="synonym">Nephila clavipes</name>
    <dbReference type="NCBI Taxonomy" id="2585209"/>
    <lineage>
        <taxon>Eukaryota</taxon>
        <taxon>Metazoa</taxon>
        <taxon>Ecdysozoa</taxon>
        <taxon>Arthropoda</taxon>
        <taxon>Chelicerata</taxon>
        <taxon>Arachnida</taxon>
        <taxon>Araneae</taxon>
        <taxon>Araneomorphae</taxon>
        <taxon>Entelegynae</taxon>
        <taxon>Araneoidea</taxon>
        <taxon>Nephilidae</taxon>
        <taxon>Trichonephila</taxon>
    </lineage>
</organism>